<gene>
    <name evidence="6" type="ORF">CAC42_527</name>
</gene>
<dbReference type="GO" id="GO:0006611">
    <property type="term" value="P:protein export from nucleus"/>
    <property type="evidence" value="ECO:0007669"/>
    <property type="project" value="InterPro"/>
</dbReference>
<evidence type="ECO:0000256" key="3">
    <source>
        <dbReference type="SAM" id="MobiDB-lite"/>
    </source>
</evidence>
<organism evidence="6 7">
    <name type="scientific">Sphaceloma murrayae</name>
    <dbReference type="NCBI Taxonomy" id="2082308"/>
    <lineage>
        <taxon>Eukaryota</taxon>
        <taxon>Fungi</taxon>
        <taxon>Dikarya</taxon>
        <taxon>Ascomycota</taxon>
        <taxon>Pezizomycotina</taxon>
        <taxon>Dothideomycetes</taxon>
        <taxon>Dothideomycetidae</taxon>
        <taxon>Myriangiales</taxon>
        <taxon>Elsinoaceae</taxon>
        <taxon>Sphaceloma</taxon>
    </lineage>
</organism>
<dbReference type="GO" id="GO:0005634">
    <property type="term" value="C:nucleus"/>
    <property type="evidence" value="ECO:0007669"/>
    <property type="project" value="TreeGrafter"/>
</dbReference>
<protein>
    <submittedName>
        <fullName evidence="6">Uncharacterized protein</fullName>
    </submittedName>
</protein>
<dbReference type="GO" id="GO:0006405">
    <property type="term" value="P:RNA export from nucleus"/>
    <property type="evidence" value="ECO:0007669"/>
    <property type="project" value="TreeGrafter"/>
</dbReference>
<dbReference type="InterPro" id="IPR013598">
    <property type="entry name" value="Exportin-1/Importin-b-like"/>
</dbReference>
<dbReference type="GO" id="GO:0003723">
    <property type="term" value="F:RNA binding"/>
    <property type="evidence" value="ECO:0007669"/>
    <property type="project" value="TreeGrafter"/>
</dbReference>
<dbReference type="GO" id="GO:0005049">
    <property type="term" value="F:nuclear export signal receptor activity"/>
    <property type="evidence" value="ECO:0007669"/>
    <property type="project" value="InterPro"/>
</dbReference>
<keyword evidence="7" id="KW-1185">Reference proteome</keyword>
<dbReference type="InParanoid" id="A0A2K1R3R2"/>
<dbReference type="InterPro" id="IPR045478">
    <property type="entry name" value="Exportin-5_C"/>
</dbReference>
<dbReference type="FunCoup" id="A0A2K1R3R2">
    <property type="interactions" value="749"/>
</dbReference>
<feature type="compositionally biased region" description="Gly residues" evidence="3">
    <location>
        <begin position="1261"/>
        <end position="1271"/>
    </location>
</feature>
<proteinExistence type="predicted"/>
<dbReference type="GO" id="GO:0008033">
    <property type="term" value="P:tRNA processing"/>
    <property type="evidence" value="ECO:0007669"/>
    <property type="project" value="UniProtKB-KW"/>
</dbReference>
<dbReference type="PANTHER" id="PTHR11223">
    <property type="entry name" value="EXPORTIN 1/5"/>
    <property type="match status" value="1"/>
</dbReference>
<dbReference type="Pfam" id="PF19273">
    <property type="entry name" value="Exportin-5"/>
    <property type="match status" value="1"/>
</dbReference>
<dbReference type="GO" id="GO:0042565">
    <property type="term" value="C:RNA nuclear export complex"/>
    <property type="evidence" value="ECO:0007669"/>
    <property type="project" value="TreeGrafter"/>
</dbReference>
<evidence type="ECO:0000313" key="7">
    <source>
        <dbReference type="Proteomes" id="UP000243797"/>
    </source>
</evidence>
<comment type="function">
    <text evidence="2">tRNA nucleus export receptor which facilitates tRNA translocation across the nuclear pore complex. Involved in pre-tRNA splicing, probably by affecting the interaction of pre-tRNA with splicing endonuclease.</text>
</comment>
<dbReference type="OrthoDB" id="2215036at2759"/>
<dbReference type="EMBL" id="NKHZ01000001">
    <property type="protein sequence ID" value="PNS21929.1"/>
    <property type="molecule type" value="Genomic_DNA"/>
</dbReference>
<dbReference type="SUPFAM" id="SSF48371">
    <property type="entry name" value="ARM repeat"/>
    <property type="match status" value="1"/>
</dbReference>
<dbReference type="InterPro" id="IPR011989">
    <property type="entry name" value="ARM-like"/>
</dbReference>
<dbReference type="InterPro" id="IPR016024">
    <property type="entry name" value="ARM-type_fold"/>
</dbReference>
<feature type="region of interest" description="Disordered" evidence="3">
    <location>
        <begin position="1225"/>
        <end position="1271"/>
    </location>
</feature>
<evidence type="ECO:0000259" key="5">
    <source>
        <dbReference type="Pfam" id="PF19273"/>
    </source>
</evidence>
<keyword evidence="1" id="KW-0819">tRNA processing</keyword>
<comment type="caution">
    <text evidence="6">The sequence shown here is derived from an EMBL/GenBank/DDBJ whole genome shotgun (WGS) entry which is preliminary data.</text>
</comment>
<evidence type="ECO:0000256" key="1">
    <source>
        <dbReference type="ARBA" id="ARBA00022694"/>
    </source>
</evidence>
<sequence length="1271" mass="141898">MTTFTGQAAPSDSNGTFAEIRHALQVSYDARTTVDIRREALKYLEELMNTHEAPQHGFALAHNDALPAHARHFGLSLLEIALIRRWDQYGSEEVAALRGWIVELARSLNPQDPGYIRNKIALLWVELAKRTWADTWNDMDGMLQQLWDVSTNDSRYSCNKVFVLYVLECLSDDICIRENPVAMLRQEALGHALNEIMIPSRLFRKHRDQDDDATARQGEAGWLLRTCRLLQTMAGNEAGLDTRTVNAIVVQALESLKPTSSWISFDALIETECVDCVFQTLAYGSETIRVASLELLLNIFNRPYNAHFQEAWEKIFRAAITPARIEIMKRTFAAAEISPDDIDAEKYTIQKKLAEVLAAIGDSVARFPTLFESEAQVTAFYDLSTNVFQSDSLLVSIPVLHSLSNAIATKHKEIRSILQQADSLLMDTCLVRLIRFESLPQETQHPILEYLHEDFETLPELHAFLGNYRRYCTQVIETISQERPTEALSYLLQQMKDMFVTADKLRGTGYSKNDIPIVQLEANYTAVKSATAGYSRWVNARKQNQVPGRPDPILQQEIAHSVQLLTVECNALMQHGLKIDESLANPSVQPFENLQADVARVCAKTLVELVLRLQRPARTLVVSACASILKAGTKTDVADVAYLDAMKQFEIERLVEVQKLAMYFPDEIYENNQQLFGLIERLLEDTGLDDKTRWGYKAIPVTLTQRTVQLDEQARLSRLETLLEPIPMAWADGNLTQGIASFEGFCELIGLAKLTMYIEQANLSTTSDWGGAQLDSAGKYVQKLIAQKLEDLPLRMTTSLLGASSEGLKDNSAPQRIATAIWSQIIPAILPNLLTLLRHATSFASERHWHSQPAEIRSVIRKMLVDRFWQSGISSESKDDFAARVSGSSKTYEGFASTVRGAPRQIRDSCYYIIHGMTRFENVFYGIPDLASPLASALLDDADCLSTHHLQRLVSLLDRLVERCPPQHRQSFLAPIVSLAFEKLRGKLTGEWEAVETSRAAAVDNDGSDKLAEEMKSDSIVRSTTHAVVTFAHRMLVPSQLGSRPNRHGAADHETPLHTTLLSNKVTAIPIMAFLTDALRMRDSRCVAITTHVIRSAIAQYIAMTTSTADRPPPSDEQVETAALVQEYLETICLQAAVTSLNEQYFVDIQKDLASLIASIIHNYTPRSNRAANFLLSIPALNAQRVETAVKRVVGSHREREQRAVVLELLEGIRGVRMSEVGKIGIGGNPRSEKREKNKWTQSGMEVESGGIVRGNTPPEGGLGDMFGGVG</sequence>
<dbReference type="AlphaFoldDB" id="A0A2K1R3R2"/>
<feature type="domain" description="Exportin-5 C-terminal" evidence="5">
    <location>
        <begin position="345"/>
        <end position="1218"/>
    </location>
</feature>
<reference evidence="6 7" key="1">
    <citation type="submission" date="2017-06" db="EMBL/GenBank/DDBJ databases">
        <title>Draft genome sequence of a variant of Elsinoe murrayae.</title>
        <authorList>
            <person name="Cheng Q."/>
        </authorList>
    </citation>
    <scope>NUCLEOTIDE SEQUENCE [LARGE SCALE GENOMIC DNA]</scope>
    <source>
        <strain evidence="6 7">CQ-2017a</strain>
    </source>
</reference>
<dbReference type="STRING" id="2082308.A0A2K1R3R2"/>
<feature type="domain" description="Exportin-1/Importin-beta-like" evidence="4">
    <location>
        <begin position="114"/>
        <end position="296"/>
    </location>
</feature>
<accession>A0A2K1R3R2</accession>
<dbReference type="Pfam" id="PF08389">
    <property type="entry name" value="Xpo1"/>
    <property type="match status" value="1"/>
</dbReference>
<evidence type="ECO:0000313" key="6">
    <source>
        <dbReference type="EMBL" id="PNS21929.1"/>
    </source>
</evidence>
<dbReference type="Proteomes" id="UP000243797">
    <property type="component" value="Unassembled WGS sequence"/>
</dbReference>
<name>A0A2K1R3R2_9PEZI</name>
<dbReference type="InterPro" id="IPR045065">
    <property type="entry name" value="XPO1/5"/>
</dbReference>
<dbReference type="Gene3D" id="1.25.10.10">
    <property type="entry name" value="Leucine-rich Repeat Variant"/>
    <property type="match status" value="1"/>
</dbReference>
<evidence type="ECO:0000256" key="2">
    <source>
        <dbReference type="ARBA" id="ARBA00025147"/>
    </source>
</evidence>
<evidence type="ECO:0000259" key="4">
    <source>
        <dbReference type="Pfam" id="PF08389"/>
    </source>
</evidence>
<dbReference type="PANTHER" id="PTHR11223:SF3">
    <property type="entry name" value="EXPORTIN-5"/>
    <property type="match status" value="1"/>
</dbReference>
<dbReference type="GO" id="GO:0005737">
    <property type="term" value="C:cytoplasm"/>
    <property type="evidence" value="ECO:0007669"/>
    <property type="project" value="TreeGrafter"/>
</dbReference>